<dbReference type="GO" id="GO:0006508">
    <property type="term" value="P:proteolysis"/>
    <property type="evidence" value="ECO:0007669"/>
    <property type="project" value="InterPro"/>
</dbReference>
<dbReference type="RefSeq" id="WP_075073041.1">
    <property type="nucleotide sequence ID" value="NZ_DF967972.1"/>
</dbReference>
<keyword evidence="3" id="KW-1185">Reference proteome</keyword>
<evidence type="ECO:0000313" key="3">
    <source>
        <dbReference type="Proteomes" id="UP000055060"/>
    </source>
</evidence>
<organism evidence="2">
    <name type="scientific">Longilinea arvoryzae</name>
    <dbReference type="NCBI Taxonomy" id="360412"/>
    <lineage>
        <taxon>Bacteria</taxon>
        <taxon>Bacillati</taxon>
        <taxon>Chloroflexota</taxon>
        <taxon>Anaerolineae</taxon>
        <taxon>Anaerolineales</taxon>
        <taxon>Anaerolineaceae</taxon>
        <taxon>Longilinea</taxon>
    </lineage>
</organism>
<dbReference type="STRING" id="360412.LARV_01476"/>
<sequence length="480" mass="51853">MPDEKKIFINGIDGVTGQYLLPPMNLANVAALARGETRDQNLLDWLSSVWHKISTPHLGLPLGVDPADVTQAGWGIVFLKDADLAVIAALQPLIEHRKQRIRNDRIVKELDYRPGESWEAWLDRYGVAPGSVDPTRVPYYLLLVGDPARMPFEFGQLLDVEYGVGRLHFDTPGEYAAYAASVIDYENGQTLPNRKEAVFFGTRHPFDAATQMSADHLVGPLADGIPEAGQVGLPAQWGYLGRKLMATEATKAGLLNIIRPAAGSKPPAFLFTASHGMGFPRGHVRQKSQQGALLCQDWRGLGNISSDDYFAGADVPADARVHGMVIFHFACYGGGTPDRDLFVHEAGQKPPVIADSPFLAALPKAWLAHPGGGALACIGHVERAWGTSIISGQAGPQILTFQNAIGRILIGQPLGYALKDFNERYAALSTGISAALQKAGWGDQIDADALATNWIERNDAEGYVLIGDPAVRLRADDLTV</sequence>
<dbReference type="EMBL" id="DF967972">
    <property type="protein sequence ID" value="GAP13721.1"/>
    <property type="molecule type" value="Genomic_DNA"/>
</dbReference>
<name>A0A0S7BE67_9CHLR</name>
<evidence type="ECO:0000313" key="2">
    <source>
        <dbReference type="EMBL" id="GAP13721.1"/>
    </source>
</evidence>
<accession>A0A0S7BE67</accession>
<gene>
    <name evidence="2" type="ORF">LARV_01476</name>
</gene>
<evidence type="ECO:0000259" key="1">
    <source>
        <dbReference type="Pfam" id="PF01364"/>
    </source>
</evidence>
<proteinExistence type="predicted"/>
<reference evidence="2" key="1">
    <citation type="submission" date="2015-07" db="EMBL/GenBank/DDBJ databases">
        <title>Draft Genome Sequences of Anaerolinea thermolimosa IMO-1, Bellilinea caldifistulae GOMI-1, Leptolinea tardivitalis YMTK-2, Levilinea saccharolytica KIBI-1,Longilinea arvoryzae KOME-1, Previously Described as Members of the Anaerolineaceae (Chloroflexi).</title>
        <authorList>
            <person name="Sekiguchi Y."/>
            <person name="Ohashi A."/>
            <person name="Matsuura N."/>
            <person name="Tourlousse M.D."/>
        </authorList>
    </citation>
    <scope>NUCLEOTIDE SEQUENCE [LARGE SCALE GENOMIC DNA]</scope>
    <source>
        <strain evidence="2">KOME-1</strain>
    </source>
</reference>
<dbReference type="Proteomes" id="UP000055060">
    <property type="component" value="Unassembled WGS sequence"/>
</dbReference>
<feature type="domain" description="Gingipain" evidence="1">
    <location>
        <begin position="140"/>
        <end position="473"/>
    </location>
</feature>
<protein>
    <submittedName>
        <fullName evidence="2">Peptidase family C25</fullName>
    </submittedName>
</protein>
<dbReference type="InterPro" id="IPR001769">
    <property type="entry name" value="Gingipain"/>
</dbReference>
<dbReference type="AlphaFoldDB" id="A0A0S7BE67"/>
<dbReference type="Pfam" id="PF01364">
    <property type="entry name" value="Peptidase_C25"/>
    <property type="match status" value="1"/>
</dbReference>
<dbReference type="GO" id="GO:0008234">
    <property type="term" value="F:cysteine-type peptidase activity"/>
    <property type="evidence" value="ECO:0007669"/>
    <property type="project" value="InterPro"/>
</dbReference>